<feature type="repeat" description="ANK" evidence="6">
    <location>
        <begin position="568"/>
        <end position="600"/>
    </location>
</feature>
<dbReference type="InterPro" id="IPR002110">
    <property type="entry name" value="Ankyrin_rpt"/>
</dbReference>
<feature type="compositionally biased region" description="Low complexity" evidence="8">
    <location>
        <begin position="93"/>
        <end position="103"/>
    </location>
</feature>
<evidence type="ECO:0000313" key="11">
    <source>
        <dbReference type="Proteomes" id="UP001515480"/>
    </source>
</evidence>
<keyword evidence="5 6" id="KW-0040">ANK repeat</keyword>
<feature type="region of interest" description="Disordered" evidence="8">
    <location>
        <begin position="1"/>
        <end position="103"/>
    </location>
</feature>
<evidence type="ECO:0000256" key="6">
    <source>
        <dbReference type="PROSITE-ProRule" id="PRU00023"/>
    </source>
</evidence>
<keyword evidence="11" id="KW-1185">Reference proteome</keyword>
<name>A0AB34KBA5_PRYPA</name>
<dbReference type="SUPFAM" id="SSF54695">
    <property type="entry name" value="POZ domain"/>
    <property type="match status" value="1"/>
</dbReference>
<keyword evidence="1" id="KW-0479">Metal-binding</keyword>
<dbReference type="Pfam" id="PF01363">
    <property type="entry name" value="FYVE"/>
    <property type="match status" value="1"/>
</dbReference>
<comment type="caution">
    <text evidence="10">The sequence shown here is derived from an EMBL/GenBank/DDBJ whole genome shotgun (WGS) entry which is preliminary data.</text>
</comment>
<dbReference type="Pfam" id="PF12796">
    <property type="entry name" value="Ank_2"/>
    <property type="match status" value="4"/>
</dbReference>
<dbReference type="PROSITE" id="PS50088">
    <property type="entry name" value="ANK_REPEAT"/>
    <property type="match status" value="9"/>
</dbReference>
<feature type="repeat" description="ANK" evidence="6">
    <location>
        <begin position="908"/>
        <end position="940"/>
    </location>
</feature>
<sequence length="1044" mass="109832">MANPFDVLSPAARTPEARVADVDAADCPPTLPSLAPTPPLPRPPRVSANPFSDSFGADASPRALSPAATRLFEAEEGAPPVEAAPPTPPPDGLPAAEPLGPAPIEVDAPTFAQDLLRGCAQLLSSGRHADLRLQLADGSLPAHRVVLEARCGLALVSALEADARVMSGATVATAAALLRFLYTDAFSGVEHELALALLELLWRLEPAAGTPPPAALRRLRQLCEQELSRTVGAASVAACAHEAARIGAARLLGYCLEYARCHFDETVAAGGVRALQTALCADLFKLRSEAPLQDALAHGRADVAEHLLADRDPAAVATLLRSVDSRGRTPLEVALEMSGVESAAFLIGKGADVDAMAGGRDEPLLHAVCATEAAVAGSEALQKAKLLLSHGASVDALNSRGESALDAAIFRGTPAAVALLLQHKATSTMTTAAGGSLLHAAAEESRSDVLQMALDSLGSIHLDLNQVDSSGRTPLHVAVGTGECALVSQLLRARADTERIADDGSTPLRLAASRDDVAVAELLLRAGANKDAVGVDGVPLLLLASSRGVGVARLLVASGARVNQTDEEGRTPLEVAVRAGEFALCEELLAKGAHATRRQDAETGDTVLHVAVMQRREALVRLLVRNKAELAVQNKEGCTPLLLASAIGHEPILELLLQAGAALHLVDAHNRSALELALQAGHMGALKVLLQQSCVDVNGITKRGSSLLHFAAEIGDDARVSFLLSMHVDVVNPNGETPLHWACSLGHLNVVRCLVQHGADPLIHERVQGLTPLHAACSARGQPAVLALLIQRCEFMQWGSQPQKCNLLDHGRNTPLHTCIKLAPSAAKYVPILIEHGANPNLQNALGQTVLHLLAERAVRELQRRTAVSESAHADEAADDGATYLPANRILDNFSELTVALDATELETGNTALHIAAFGGCIELAQKLVGLGASVGLPNKDGFTPLDSMQPSGVEGQSLQELLLNRISKPSSWTPDRLVSACQNCKLPFNRTNPDMARKHHCRHCGRCTCTKCSPRRLAIPKFGTAQEERVCLLCERILTSAKN</sequence>
<dbReference type="Pfam" id="PF00023">
    <property type="entry name" value="Ank"/>
    <property type="match status" value="1"/>
</dbReference>
<dbReference type="InterPro" id="IPR011333">
    <property type="entry name" value="SKP1/BTB/POZ_sf"/>
</dbReference>
<keyword evidence="2" id="KW-0677">Repeat</keyword>
<dbReference type="SMART" id="SM00248">
    <property type="entry name" value="ANK"/>
    <property type="match status" value="17"/>
</dbReference>
<keyword evidence="4" id="KW-0862">Zinc</keyword>
<dbReference type="GO" id="GO:0008270">
    <property type="term" value="F:zinc ion binding"/>
    <property type="evidence" value="ECO:0007669"/>
    <property type="project" value="UniProtKB-KW"/>
</dbReference>
<feature type="repeat" description="ANK" evidence="6">
    <location>
        <begin position="503"/>
        <end position="535"/>
    </location>
</feature>
<dbReference type="Proteomes" id="UP001515480">
    <property type="component" value="Unassembled WGS sequence"/>
</dbReference>
<feature type="compositionally biased region" description="Pro residues" evidence="8">
    <location>
        <begin position="29"/>
        <end position="44"/>
    </location>
</feature>
<evidence type="ECO:0000256" key="4">
    <source>
        <dbReference type="ARBA" id="ARBA00022833"/>
    </source>
</evidence>
<dbReference type="PROSITE" id="PS50297">
    <property type="entry name" value="ANK_REP_REGION"/>
    <property type="match status" value="8"/>
</dbReference>
<evidence type="ECO:0000256" key="5">
    <source>
        <dbReference type="ARBA" id="ARBA00023043"/>
    </source>
</evidence>
<feature type="repeat" description="ANK" evidence="6">
    <location>
        <begin position="603"/>
        <end position="635"/>
    </location>
</feature>
<protein>
    <recommendedName>
        <fullName evidence="9">FYVE-type domain-containing protein</fullName>
    </recommendedName>
</protein>
<evidence type="ECO:0000256" key="3">
    <source>
        <dbReference type="ARBA" id="ARBA00022771"/>
    </source>
</evidence>
<feature type="repeat" description="ANK" evidence="6">
    <location>
        <begin position="470"/>
        <end position="502"/>
    </location>
</feature>
<dbReference type="SUPFAM" id="SSF57903">
    <property type="entry name" value="FYVE/PHD zinc finger"/>
    <property type="match status" value="1"/>
</dbReference>
<evidence type="ECO:0000256" key="1">
    <source>
        <dbReference type="ARBA" id="ARBA00022723"/>
    </source>
</evidence>
<proteinExistence type="predicted"/>
<evidence type="ECO:0000259" key="9">
    <source>
        <dbReference type="PROSITE" id="PS50178"/>
    </source>
</evidence>
<evidence type="ECO:0000256" key="2">
    <source>
        <dbReference type="ARBA" id="ARBA00022737"/>
    </source>
</evidence>
<evidence type="ECO:0000256" key="8">
    <source>
        <dbReference type="SAM" id="MobiDB-lite"/>
    </source>
</evidence>
<feature type="repeat" description="ANK" evidence="6">
    <location>
        <begin position="811"/>
        <end position="845"/>
    </location>
</feature>
<dbReference type="InterPro" id="IPR013083">
    <property type="entry name" value="Znf_RING/FYVE/PHD"/>
</dbReference>
<dbReference type="Gene3D" id="1.25.40.20">
    <property type="entry name" value="Ankyrin repeat-containing domain"/>
    <property type="match status" value="6"/>
</dbReference>
<feature type="repeat" description="ANK" evidence="6">
    <location>
        <begin position="734"/>
        <end position="766"/>
    </location>
</feature>
<organism evidence="10 11">
    <name type="scientific">Prymnesium parvum</name>
    <name type="common">Toxic golden alga</name>
    <dbReference type="NCBI Taxonomy" id="97485"/>
    <lineage>
        <taxon>Eukaryota</taxon>
        <taxon>Haptista</taxon>
        <taxon>Haptophyta</taxon>
        <taxon>Prymnesiophyceae</taxon>
        <taxon>Prymnesiales</taxon>
        <taxon>Prymnesiaceae</taxon>
        <taxon>Prymnesium</taxon>
    </lineage>
</organism>
<dbReference type="PRINTS" id="PR01415">
    <property type="entry name" value="ANKYRIN"/>
</dbReference>
<dbReference type="InterPro" id="IPR017455">
    <property type="entry name" value="Znf_FYVE-rel"/>
</dbReference>
<dbReference type="PROSITE" id="PS50178">
    <property type="entry name" value="ZF_FYVE"/>
    <property type="match status" value="1"/>
</dbReference>
<feature type="compositionally biased region" description="Pro residues" evidence="8">
    <location>
        <begin position="82"/>
        <end position="92"/>
    </location>
</feature>
<accession>A0AB34KBA5</accession>
<dbReference type="SUPFAM" id="SSF48403">
    <property type="entry name" value="Ankyrin repeat"/>
    <property type="match status" value="2"/>
</dbReference>
<dbReference type="EMBL" id="JBGBPQ010000001">
    <property type="protein sequence ID" value="KAL1530607.1"/>
    <property type="molecule type" value="Genomic_DNA"/>
</dbReference>
<keyword evidence="3 7" id="KW-0863">Zinc-finger</keyword>
<dbReference type="PANTHER" id="PTHR24198:SF165">
    <property type="entry name" value="ANKYRIN REPEAT-CONTAINING PROTEIN-RELATED"/>
    <property type="match status" value="1"/>
</dbReference>
<dbReference type="Gene3D" id="3.30.710.10">
    <property type="entry name" value="Potassium Channel Kv1.1, Chain A"/>
    <property type="match status" value="1"/>
</dbReference>
<evidence type="ECO:0000256" key="7">
    <source>
        <dbReference type="PROSITE-ProRule" id="PRU00091"/>
    </source>
</evidence>
<feature type="repeat" description="ANK" evidence="6">
    <location>
        <begin position="636"/>
        <end position="668"/>
    </location>
</feature>
<dbReference type="PANTHER" id="PTHR24198">
    <property type="entry name" value="ANKYRIN REPEAT AND PROTEIN KINASE DOMAIN-CONTAINING PROTEIN"/>
    <property type="match status" value="1"/>
</dbReference>
<gene>
    <name evidence="10" type="ORF">AB1Y20_001507</name>
</gene>
<dbReference type="InterPro" id="IPR036770">
    <property type="entry name" value="Ankyrin_rpt-contain_sf"/>
</dbReference>
<dbReference type="InterPro" id="IPR011011">
    <property type="entry name" value="Znf_FYVE_PHD"/>
</dbReference>
<dbReference type="AlphaFoldDB" id="A0AB34KBA5"/>
<dbReference type="CDD" id="cd00065">
    <property type="entry name" value="FYVE_like_SF"/>
    <property type="match status" value="1"/>
</dbReference>
<dbReference type="SMART" id="SM00064">
    <property type="entry name" value="FYVE"/>
    <property type="match status" value="1"/>
</dbReference>
<dbReference type="Gene3D" id="3.30.40.10">
    <property type="entry name" value="Zinc/RING finger domain, C3HC4 (zinc finger)"/>
    <property type="match status" value="1"/>
</dbReference>
<dbReference type="InterPro" id="IPR000306">
    <property type="entry name" value="Znf_FYVE"/>
</dbReference>
<feature type="repeat" description="ANK" evidence="6">
    <location>
        <begin position="326"/>
        <end position="358"/>
    </location>
</feature>
<feature type="domain" description="FYVE-type" evidence="9">
    <location>
        <begin position="976"/>
        <end position="1040"/>
    </location>
</feature>
<evidence type="ECO:0000313" key="10">
    <source>
        <dbReference type="EMBL" id="KAL1530607.1"/>
    </source>
</evidence>
<reference evidence="10 11" key="1">
    <citation type="journal article" date="2024" name="Science">
        <title>Giant polyketide synthase enzymes in the biosynthesis of giant marine polyether toxins.</title>
        <authorList>
            <person name="Fallon T.R."/>
            <person name="Shende V.V."/>
            <person name="Wierzbicki I.H."/>
            <person name="Pendleton A.L."/>
            <person name="Watervoot N.F."/>
            <person name="Auber R.P."/>
            <person name="Gonzalez D.J."/>
            <person name="Wisecaver J.H."/>
            <person name="Moore B.S."/>
        </authorList>
    </citation>
    <scope>NUCLEOTIDE SEQUENCE [LARGE SCALE GENOMIC DNA]</scope>
    <source>
        <strain evidence="10 11">12B1</strain>
    </source>
</reference>
<dbReference type="Pfam" id="PF13637">
    <property type="entry name" value="Ank_4"/>
    <property type="match status" value="1"/>
</dbReference>